<evidence type="ECO:0000256" key="1">
    <source>
        <dbReference type="SAM" id="MobiDB-lite"/>
    </source>
</evidence>
<keyword evidence="3" id="KW-1185">Reference proteome</keyword>
<comment type="caution">
    <text evidence="2">The sequence shown here is derived from an EMBL/GenBank/DDBJ whole genome shotgun (WGS) entry which is preliminary data.</text>
</comment>
<sequence>MCSTALILAGTSAAAETDGIHQKQTQEKKQGEKNKEKIILKIETDTRQIPAARQGRSGI</sequence>
<accession>C6LJ95</accession>
<dbReference type="AlphaFoldDB" id="C6LJ95"/>
<feature type="compositionally biased region" description="Basic and acidic residues" evidence="1">
    <location>
        <begin position="18"/>
        <end position="36"/>
    </location>
</feature>
<proteinExistence type="predicted"/>
<gene>
    <name evidence="2" type="ORF">BRYFOR_08730</name>
</gene>
<name>C6LJ95_9FIRM</name>
<organism evidence="2 3">
    <name type="scientific">Marvinbryantia formatexigens DSM 14469</name>
    <dbReference type="NCBI Taxonomy" id="478749"/>
    <lineage>
        <taxon>Bacteria</taxon>
        <taxon>Bacillati</taxon>
        <taxon>Bacillota</taxon>
        <taxon>Clostridia</taxon>
        <taxon>Lachnospirales</taxon>
        <taxon>Lachnospiraceae</taxon>
        <taxon>Marvinbryantia</taxon>
    </lineage>
</organism>
<feature type="region of interest" description="Disordered" evidence="1">
    <location>
        <begin position="13"/>
        <end position="36"/>
    </location>
</feature>
<reference evidence="2" key="1">
    <citation type="submission" date="2009-07" db="EMBL/GenBank/DDBJ databases">
        <authorList>
            <person name="Weinstock G."/>
            <person name="Sodergren E."/>
            <person name="Clifton S."/>
            <person name="Fulton L."/>
            <person name="Fulton B."/>
            <person name="Courtney L."/>
            <person name="Fronick C."/>
            <person name="Harrison M."/>
            <person name="Strong C."/>
            <person name="Farmer C."/>
            <person name="Delahaunty K."/>
            <person name="Markovic C."/>
            <person name="Hall O."/>
            <person name="Minx P."/>
            <person name="Tomlinson C."/>
            <person name="Mitreva M."/>
            <person name="Nelson J."/>
            <person name="Hou S."/>
            <person name="Wollam A."/>
            <person name="Pepin K.H."/>
            <person name="Johnson M."/>
            <person name="Bhonagiri V."/>
            <person name="Nash W.E."/>
            <person name="Warren W."/>
            <person name="Chinwalla A."/>
            <person name="Mardis E.R."/>
            <person name="Wilson R.K."/>
        </authorList>
    </citation>
    <scope>NUCLEOTIDE SEQUENCE [LARGE SCALE GENOMIC DNA]</scope>
    <source>
        <strain evidence="2">DSM 14469</strain>
    </source>
</reference>
<evidence type="ECO:0000313" key="3">
    <source>
        <dbReference type="Proteomes" id="UP000005561"/>
    </source>
</evidence>
<evidence type="ECO:0000313" key="2">
    <source>
        <dbReference type="EMBL" id="EET59209.1"/>
    </source>
</evidence>
<dbReference type="EMBL" id="ACCL02000020">
    <property type="protein sequence ID" value="EET59209.1"/>
    <property type="molecule type" value="Genomic_DNA"/>
</dbReference>
<protein>
    <submittedName>
        <fullName evidence="2">Uncharacterized protein</fullName>
    </submittedName>
</protein>
<dbReference type="Proteomes" id="UP000005561">
    <property type="component" value="Unassembled WGS sequence"/>
</dbReference>